<dbReference type="Gene3D" id="3.100.10.20">
    <property type="entry name" value="CRISPR-associated endonuclease Cas1, N-terminal domain"/>
    <property type="match status" value="1"/>
</dbReference>
<dbReference type="GO" id="GO:0051607">
    <property type="term" value="P:defense response to virus"/>
    <property type="evidence" value="ECO:0007669"/>
    <property type="project" value="UniProtKB-UniRule"/>
</dbReference>
<protein>
    <recommendedName>
        <fullName evidence="14">CRISPR-associated endonuclease Cas1</fullName>
        <ecNumber evidence="14">3.1.-.-</ecNumber>
    </recommendedName>
</protein>
<dbReference type="InterPro" id="IPR022765">
    <property type="entry name" value="Dna2/Cas4_DUF83"/>
</dbReference>
<evidence type="ECO:0000313" key="17">
    <source>
        <dbReference type="Proteomes" id="UP000321224"/>
    </source>
</evidence>
<comment type="cofactor">
    <cofactor evidence="14">
        <name>Mg(2+)</name>
        <dbReference type="ChEBI" id="CHEBI:18420"/>
    </cofactor>
    <cofactor evidence="14">
        <name>Mn(2+)</name>
        <dbReference type="ChEBI" id="CHEBI:29035"/>
    </cofactor>
</comment>
<dbReference type="PANTHER" id="PTHR34353:SF2">
    <property type="entry name" value="CRISPR-ASSOCIATED ENDONUCLEASE CAS1 1"/>
    <property type="match status" value="1"/>
</dbReference>
<dbReference type="EMBL" id="BJVY01000070">
    <property type="protein sequence ID" value="GEL75364.1"/>
    <property type="molecule type" value="Genomic_DNA"/>
</dbReference>
<evidence type="ECO:0000256" key="3">
    <source>
        <dbReference type="ARBA" id="ARBA00022759"/>
    </source>
</evidence>
<evidence type="ECO:0000256" key="4">
    <source>
        <dbReference type="ARBA" id="ARBA00022801"/>
    </source>
</evidence>
<dbReference type="InterPro" id="IPR013343">
    <property type="entry name" value="CRISPR-assoc_prot_Cas4"/>
</dbReference>
<comment type="function">
    <text evidence="14">CRISPR (clustered regularly interspaced short palindromic repeat), is an adaptive immune system that provides protection against mobile genetic elements (viruses, transposable elements and conjugative plasmids). CRISPR clusters contain spacers, sequences complementary to antecedent mobile elements, and target invading nucleic acids. CRISPR clusters are transcribed and processed into CRISPR RNA (crRNA). Acts as a dsDNA endonuclease. Involved in the integration of spacer DNA into the CRISPR cassette.</text>
</comment>
<keyword evidence="7" id="KW-0408">Iron</keyword>
<dbReference type="Pfam" id="PF01930">
    <property type="entry name" value="Cas_Cas4"/>
    <property type="match status" value="1"/>
</dbReference>
<dbReference type="EC" id="3.1.-.-" evidence="14"/>
<evidence type="ECO:0000259" key="15">
    <source>
        <dbReference type="Pfam" id="PF01930"/>
    </source>
</evidence>
<keyword evidence="10 14" id="KW-0238">DNA-binding</keyword>
<evidence type="ECO:0000256" key="1">
    <source>
        <dbReference type="ARBA" id="ARBA00022722"/>
    </source>
</evidence>
<keyword evidence="2 14" id="KW-0479">Metal-binding</keyword>
<dbReference type="GO" id="GO:0051536">
    <property type="term" value="F:iron-sulfur cluster binding"/>
    <property type="evidence" value="ECO:0007669"/>
    <property type="project" value="UniProtKB-KW"/>
</dbReference>
<dbReference type="InterPro" id="IPR002729">
    <property type="entry name" value="CRISPR-assoc_Cas1"/>
</dbReference>
<dbReference type="InterPro" id="IPR011604">
    <property type="entry name" value="PDDEXK-like_dom_sf"/>
</dbReference>
<evidence type="ECO:0000256" key="14">
    <source>
        <dbReference type="HAMAP-Rule" id="MF_01470"/>
    </source>
</evidence>
<feature type="binding site" evidence="14">
    <location>
        <position position="390"/>
    </location>
    <ligand>
        <name>Mn(2+)</name>
        <dbReference type="ChEBI" id="CHEBI:29035"/>
    </ligand>
</feature>
<accession>A0A511HPQ9</accession>
<proteinExistence type="inferred from homology"/>
<dbReference type="Pfam" id="PF01867">
    <property type="entry name" value="Cas_Cas1"/>
    <property type="match status" value="1"/>
</dbReference>
<evidence type="ECO:0000256" key="12">
    <source>
        <dbReference type="ARBA" id="ARBA00033996"/>
    </source>
</evidence>
<dbReference type="Gene3D" id="3.90.320.10">
    <property type="match status" value="1"/>
</dbReference>
<dbReference type="NCBIfam" id="TIGR00372">
    <property type="entry name" value="cas4"/>
    <property type="match status" value="1"/>
</dbReference>
<dbReference type="PANTHER" id="PTHR34353">
    <property type="entry name" value="CRISPR-ASSOCIATED ENDONUCLEASE CAS1 1"/>
    <property type="match status" value="1"/>
</dbReference>
<dbReference type="Gene3D" id="1.20.120.920">
    <property type="entry name" value="CRISPR-associated endonuclease Cas1, C-terminal domain"/>
    <property type="match status" value="1"/>
</dbReference>
<dbReference type="CDD" id="cd09634">
    <property type="entry name" value="Cas1_I-II-III"/>
    <property type="match status" value="1"/>
</dbReference>
<evidence type="ECO:0000313" key="16">
    <source>
        <dbReference type="EMBL" id="GEL75364.1"/>
    </source>
</evidence>
<dbReference type="InterPro" id="IPR042211">
    <property type="entry name" value="CRISPR-assoc_Cas1_N"/>
</dbReference>
<comment type="caution">
    <text evidence="16">The sequence shown here is derived from an EMBL/GenBank/DDBJ whole genome shotgun (WGS) entry which is preliminary data.</text>
</comment>
<evidence type="ECO:0000256" key="7">
    <source>
        <dbReference type="ARBA" id="ARBA00023004"/>
    </source>
</evidence>
<evidence type="ECO:0000256" key="8">
    <source>
        <dbReference type="ARBA" id="ARBA00023014"/>
    </source>
</evidence>
<dbReference type="GO" id="GO:0004520">
    <property type="term" value="F:DNA endonuclease activity"/>
    <property type="evidence" value="ECO:0007669"/>
    <property type="project" value="InterPro"/>
</dbReference>
<dbReference type="AlphaFoldDB" id="A0A511HPQ9"/>
<dbReference type="GO" id="GO:0046872">
    <property type="term" value="F:metal ion binding"/>
    <property type="evidence" value="ECO:0007669"/>
    <property type="project" value="UniProtKB-UniRule"/>
</dbReference>
<comment type="subunit">
    <text evidence="13 14">Homodimer, forms a heterotetramer with a Cas2 homodimer.</text>
</comment>
<keyword evidence="3 14" id="KW-0255">Endonuclease</keyword>
<dbReference type="GO" id="GO:0003677">
    <property type="term" value="F:DNA binding"/>
    <property type="evidence" value="ECO:0007669"/>
    <property type="project" value="UniProtKB-KW"/>
</dbReference>
<sequence>MSVVVTRYRGGGPQYMNASSTSPKPVVGEPSIRTHALHALAYCERLFYLEEVEELRVADAAVFAGRRLHVQLQEEGERVELELASEALGLHGRVDAVKSREGTLVVYEHKRGRHAPGSDAPEAWPSDRLQAGAYALLVEERFPGAPVECRVRYHQTDTTVRFPLDEALRGTVVAAVARARLLRASRERPPVTQEERKCAKCSLAPVCLPEEERQVAREERPRLFPEDDVRQVLHVATPGTRVGRAAEELVVTPPEGEGAPSRQPGRMVSALIAHGAVQVSAQALAYCVENDIGVHWFTSGGRYLGGLGGGGGNVHRRLRQFEALRQASVCLGLARRLVAAKLEGQLRFLLRASRGDSESRQVLASAVRDFRALLPKCEEAPSLEVLLGLEGAGAARYFGALPYLQGEDVDTRLRFDGRNRRPPRDRFNAVLGFLYGLVHREVEAAIRAVGLDVAFGFYHQPRGTAGPLGLDVMELFRVPLADMPLVASVNRRAWDAEADFEVTSEHVWLSKAGRAKAIELYERRKRETWKHNVLGYSLSYARLVELEVRLLEKSGPASRGCSRRSA</sequence>
<keyword evidence="9 14" id="KW-0051">Antiviral defense</keyword>
<evidence type="ECO:0000256" key="5">
    <source>
        <dbReference type="ARBA" id="ARBA00022839"/>
    </source>
</evidence>
<dbReference type="NCBIfam" id="TIGR00287">
    <property type="entry name" value="cas1"/>
    <property type="match status" value="1"/>
</dbReference>
<evidence type="ECO:0000256" key="11">
    <source>
        <dbReference type="ARBA" id="ARBA00023211"/>
    </source>
</evidence>
<keyword evidence="1 14" id="KW-0540">Nuclease</keyword>
<dbReference type="GO" id="GO:0043571">
    <property type="term" value="P:maintenance of CRISPR repeat elements"/>
    <property type="evidence" value="ECO:0007669"/>
    <property type="project" value="UniProtKB-UniRule"/>
</dbReference>
<dbReference type="GO" id="GO:0004527">
    <property type="term" value="F:exonuclease activity"/>
    <property type="evidence" value="ECO:0007669"/>
    <property type="project" value="UniProtKB-KW"/>
</dbReference>
<comment type="catalytic activity">
    <reaction evidence="12">
        <text>exonucleolytic cleavage in the 5'- to 3'-direction to yield nucleoside 3'-phosphates.</text>
        <dbReference type="EC" id="3.1.12.1"/>
    </reaction>
</comment>
<evidence type="ECO:0000256" key="10">
    <source>
        <dbReference type="ARBA" id="ARBA00023125"/>
    </source>
</evidence>
<comment type="similarity">
    <text evidence="14">Belongs to the CRISPR-associated endonuclease Cas1 family.</text>
</comment>
<dbReference type="Proteomes" id="UP000321224">
    <property type="component" value="Unassembled WGS sequence"/>
</dbReference>
<dbReference type="InterPro" id="IPR042206">
    <property type="entry name" value="CRISPR-assoc_Cas1_C"/>
</dbReference>
<evidence type="ECO:0000256" key="2">
    <source>
        <dbReference type="ARBA" id="ARBA00022723"/>
    </source>
</evidence>
<dbReference type="InterPro" id="IPR050646">
    <property type="entry name" value="Cas1"/>
</dbReference>
<name>A0A511HPQ9_9BACT</name>
<organism evidence="16 17">
    <name type="scientific">Myxococcus virescens</name>
    <dbReference type="NCBI Taxonomy" id="83456"/>
    <lineage>
        <taxon>Bacteria</taxon>
        <taxon>Pseudomonadati</taxon>
        <taxon>Myxococcota</taxon>
        <taxon>Myxococcia</taxon>
        <taxon>Myxococcales</taxon>
        <taxon>Cystobacterineae</taxon>
        <taxon>Myxococcaceae</taxon>
        <taxon>Myxococcus</taxon>
    </lineage>
</organism>
<keyword evidence="8" id="KW-0411">Iron-sulfur</keyword>
<gene>
    <name evidence="16" type="primary">cas4-cas1</name>
    <name evidence="14" type="synonym">cas1</name>
    <name evidence="16" type="ORF">MVI01_71480</name>
</gene>
<dbReference type="InterPro" id="IPR023844">
    <property type="entry name" value="CRISPR-assoc_Cas1_MYXAN"/>
</dbReference>
<keyword evidence="4 14" id="KW-0378">Hydrolase</keyword>
<reference evidence="16 17" key="1">
    <citation type="submission" date="2019-07" db="EMBL/GenBank/DDBJ databases">
        <title>Whole genome shotgun sequence of Myxococcus virescens NBRC 100334.</title>
        <authorList>
            <person name="Hosoyama A."/>
            <person name="Uohara A."/>
            <person name="Ohji S."/>
            <person name="Ichikawa N."/>
        </authorList>
    </citation>
    <scope>NUCLEOTIDE SEQUENCE [LARGE SCALE GENOMIC DNA]</scope>
    <source>
        <strain evidence="16 17">NBRC 100334</strain>
    </source>
</reference>
<dbReference type="HAMAP" id="MF_01470">
    <property type="entry name" value="Cas1"/>
    <property type="match status" value="1"/>
</dbReference>
<evidence type="ECO:0000256" key="13">
    <source>
        <dbReference type="ARBA" id="ARBA00038592"/>
    </source>
</evidence>
<feature type="binding site" evidence="14">
    <location>
        <position position="474"/>
    </location>
    <ligand>
        <name>Mn(2+)</name>
        <dbReference type="ChEBI" id="CHEBI:29035"/>
    </ligand>
</feature>
<evidence type="ECO:0000256" key="9">
    <source>
        <dbReference type="ARBA" id="ARBA00023118"/>
    </source>
</evidence>
<keyword evidence="5 16" id="KW-0269">Exonuclease</keyword>
<keyword evidence="6 14" id="KW-0460">Magnesium</keyword>
<evidence type="ECO:0000256" key="6">
    <source>
        <dbReference type="ARBA" id="ARBA00022842"/>
    </source>
</evidence>
<dbReference type="NCBIfam" id="TIGR03983">
    <property type="entry name" value="cas1_MYXAN"/>
    <property type="match status" value="1"/>
</dbReference>
<feature type="domain" description="DUF83" evidence="15">
    <location>
        <begin position="37"/>
        <end position="208"/>
    </location>
</feature>
<keyword evidence="11 14" id="KW-0464">Manganese</keyword>
<feature type="binding site" evidence="14">
    <location>
        <position position="459"/>
    </location>
    <ligand>
        <name>Mn(2+)</name>
        <dbReference type="ChEBI" id="CHEBI:29035"/>
    </ligand>
</feature>